<gene>
    <name evidence="1" type="ORF">INT48_008199</name>
</gene>
<dbReference type="AlphaFoldDB" id="A0A8H7VVD6"/>
<sequence>MEIWKYLSHDILDIVFQYLEFDTMVSSCPDERTYVHLYDIYQCQLTCKNWASLAQIYIYKRVLLNDNRDAEIFLRSIQDNGLGYLVKHIHLPENLGRTETSRESALAYIHYIAVFCPFLKTLNMDATDFRDVCVWKAIRDERLGGNFTRLQVMPLVEEETENTILYYNDAIYSLQQTLRELVFYNKNLSLDESKLRGFPNMDLVMFKFDGFSDMHFVCEKMKWFPSATNIEMFVGNYVSNQDQIGFPVHVFPQVEKFLIDEHYYRAGISSYIMNAFPNLQELNIAARNTYPGQLVLPTKVAVPFLEYLVGVSEFYVYYIPIADQHSAMLGFYGKKRRISKLKIGYLCIPSCHPHFISLNTDPKVKELIEIQVGYRLILPPLLPEIGLIEQSGENIEFLELDMGIHSFDMISAALRSKQGVCLSRILQRCPHLRGISIWNTCFNLFGRDLILHGRIKISDHLSFNNSLINTMFLQNMSSSVYFISEFTLNNCRFNDNTLTEFSRVINMPDTEFRTITYEERLQKEKIYLQLTKTQTRSTNWHRIEDGGTFICTKQEYENSLITQNTLSLTVCCKNIFEVNIILLGGRGTIYPL</sequence>
<evidence type="ECO:0000313" key="1">
    <source>
        <dbReference type="EMBL" id="KAG2235896.1"/>
    </source>
</evidence>
<evidence type="ECO:0000313" key="2">
    <source>
        <dbReference type="Proteomes" id="UP000613177"/>
    </source>
</evidence>
<proteinExistence type="predicted"/>
<organism evidence="1 2">
    <name type="scientific">Thamnidium elegans</name>
    <dbReference type="NCBI Taxonomy" id="101142"/>
    <lineage>
        <taxon>Eukaryota</taxon>
        <taxon>Fungi</taxon>
        <taxon>Fungi incertae sedis</taxon>
        <taxon>Mucoromycota</taxon>
        <taxon>Mucoromycotina</taxon>
        <taxon>Mucoromycetes</taxon>
        <taxon>Mucorales</taxon>
        <taxon>Mucorineae</taxon>
        <taxon>Mucoraceae</taxon>
        <taxon>Thamnidium</taxon>
    </lineage>
</organism>
<reference evidence="1" key="1">
    <citation type="submission" date="2021-01" db="EMBL/GenBank/DDBJ databases">
        <title>Metabolic potential, ecology and presence of endohyphal bacteria is reflected in genomic diversity of Mucoromycotina.</title>
        <authorList>
            <person name="Muszewska A."/>
            <person name="Okrasinska A."/>
            <person name="Steczkiewicz K."/>
            <person name="Drgas O."/>
            <person name="Orlowska M."/>
            <person name="Perlinska-Lenart U."/>
            <person name="Aleksandrzak-Piekarczyk T."/>
            <person name="Szatraj K."/>
            <person name="Zielenkiewicz U."/>
            <person name="Pilsyk S."/>
            <person name="Malc E."/>
            <person name="Mieczkowski P."/>
            <person name="Kruszewska J.S."/>
            <person name="Biernat P."/>
            <person name="Pawlowska J."/>
        </authorList>
    </citation>
    <scope>NUCLEOTIDE SEQUENCE</scope>
    <source>
        <strain evidence="1">WA0000018081</strain>
    </source>
</reference>
<accession>A0A8H7VVD6</accession>
<dbReference type="EMBL" id="JAEPRE010000025">
    <property type="protein sequence ID" value="KAG2235896.1"/>
    <property type="molecule type" value="Genomic_DNA"/>
</dbReference>
<evidence type="ECO:0008006" key="3">
    <source>
        <dbReference type="Google" id="ProtNLM"/>
    </source>
</evidence>
<dbReference type="Proteomes" id="UP000613177">
    <property type="component" value="Unassembled WGS sequence"/>
</dbReference>
<protein>
    <recommendedName>
        <fullName evidence="3">F-box domain-containing protein</fullName>
    </recommendedName>
</protein>
<keyword evidence="2" id="KW-1185">Reference proteome</keyword>
<comment type="caution">
    <text evidence="1">The sequence shown here is derived from an EMBL/GenBank/DDBJ whole genome shotgun (WGS) entry which is preliminary data.</text>
</comment>
<name>A0A8H7VVD6_9FUNG</name>